<keyword evidence="1" id="KW-0472">Membrane</keyword>
<protein>
    <submittedName>
        <fullName evidence="2">Uncharacterized protein</fullName>
    </submittedName>
</protein>
<dbReference type="Proteomes" id="UP000177376">
    <property type="component" value="Unassembled WGS sequence"/>
</dbReference>
<dbReference type="EMBL" id="MHIM01000022">
    <property type="protein sequence ID" value="OGY52268.1"/>
    <property type="molecule type" value="Genomic_DNA"/>
</dbReference>
<dbReference type="AlphaFoldDB" id="A0A1G1YIU4"/>
<feature type="transmembrane region" description="Helical" evidence="1">
    <location>
        <begin position="50"/>
        <end position="77"/>
    </location>
</feature>
<sequence>MFDILLIILRNKKYLVLAVLTTAIIATISYYLMIFNVYQYSLWVYADMNGIIFTIVTVVLGLIISILLGGHIALLVFRRDIIQARSVGNKMAGVGGALTGLIASGCPTCGAPLLALMGWPLGLFALPFYGLELKVLSVIFLLLAIFLISKNIRNNLTDQCSIKNQPTKQ</sequence>
<name>A0A1G1YIU4_9BACT</name>
<proteinExistence type="predicted"/>
<evidence type="ECO:0000313" key="3">
    <source>
        <dbReference type="Proteomes" id="UP000177376"/>
    </source>
</evidence>
<feature type="transmembrane region" description="Helical" evidence="1">
    <location>
        <begin position="98"/>
        <end position="122"/>
    </location>
</feature>
<gene>
    <name evidence="2" type="ORF">A3A02_01700</name>
</gene>
<keyword evidence="1" id="KW-1133">Transmembrane helix</keyword>
<evidence type="ECO:0000256" key="1">
    <source>
        <dbReference type="SAM" id="Phobius"/>
    </source>
</evidence>
<comment type="caution">
    <text evidence="2">The sequence shown here is derived from an EMBL/GenBank/DDBJ whole genome shotgun (WGS) entry which is preliminary data.</text>
</comment>
<feature type="transmembrane region" description="Helical" evidence="1">
    <location>
        <begin position="14"/>
        <end position="38"/>
    </location>
</feature>
<keyword evidence="1" id="KW-0812">Transmembrane</keyword>
<feature type="transmembrane region" description="Helical" evidence="1">
    <location>
        <begin position="128"/>
        <end position="148"/>
    </location>
</feature>
<organism evidence="2 3">
    <name type="scientific">Candidatus Buchananbacteria bacterium RIFCSPLOWO2_01_FULL_39_33</name>
    <dbReference type="NCBI Taxonomy" id="1797543"/>
    <lineage>
        <taxon>Bacteria</taxon>
        <taxon>Candidatus Buchananiibacteriota</taxon>
    </lineage>
</organism>
<reference evidence="2 3" key="1">
    <citation type="journal article" date="2016" name="Nat. Commun.">
        <title>Thousands of microbial genomes shed light on interconnected biogeochemical processes in an aquifer system.</title>
        <authorList>
            <person name="Anantharaman K."/>
            <person name="Brown C.T."/>
            <person name="Hug L.A."/>
            <person name="Sharon I."/>
            <person name="Castelle C.J."/>
            <person name="Probst A.J."/>
            <person name="Thomas B.C."/>
            <person name="Singh A."/>
            <person name="Wilkins M.J."/>
            <person name="Karaoz U."/>
            <person name="Brodie E.L."/>
            <person name="Williams K.H."/>
            <person name="Hubbard S.S."/>
            <person name="Banfield J.F."/>
        </authorList>
    </citation>
    <scope>NUCLEOTIDE SEQUENCE [LARGE SCALE GENOMIC DNA]</scope>
</reference>
<accession>A0A1G1YIU4</accession>
<evidence type="ECO:0000313" key="2">
    <source>
        <dbReference type="EMBL" id="OGY52268.1"/>
    </source>
</evidence>